<dbReference type="InterPro" id="IPR000523">
    <property type="entry name" value="Mg_chelatse_chII-like_cat_dom"/>
</dbReference>
<keyword evidence="4 15" id="KW-1003">Cell membrane</keyword>
<organism evidence="19 20">
    <name type="scientific">Halorientalis persicus</name>
    <dbReference type="NCBI Taxonomy" id="1367881"/>
    <lineage>
        <taxon>Archaea</taxon>
        <taxon>Methanobacteriati</taxon>
        <taxon>Methanobacteriota</taxon>
        <taxon>Stenosarchaea group</taxon>
        <taxon>Halobacteria</taxon>
        <taxon>Halobacteriales</taxon>
        <taxon>Haloarculaceae</taxon>
        <taxon>Halorientalis</taxon>
    </lineage>
</organism>
<proteinExistence type="inferred from homology"/>
<evidence type="ECO:0000259" key="18">
    <source>
        <dbReference type="PROSITE" id="PS51786"/>
    </source>
</evidence>
<evidence type="ECO:0000313" key="20">
    <source>
        <dbReference type="Proteomes" id="UP000198775"/>
    </source>
</evidence>
<dbReference type="PROSITE" id="PS01046">
    <property type="entry name" value="LON_SER"/>
    <property type="match status" value="1"/>
</dbReference>
<dbReference type="Proteomes" id="UP000198775">
    <property type="component" value="Unassembled WGS sequence"/>
</dbReference>
<dbReference type="PRINTS" id="PR00830">
    <property type="entry name" value="ENDOLAPTASE"/>
</dbReference>
<dbReference type="PANTHER" id="PTHR10046">
    <property type="entry name" value="ATP DEPENDENT LON PROTEASE FAMILY MEMBER"/>
    <property type="match status" value="1"/>
</dbReference>
<dbReference type="InterPro" id="IPR027065">
    <property type="entry name" value="Lon_Prtase"/>
</dbReference>
<feature type="active site" evidence="14">
    <location>
        <position position="621"/>
    </location>
</feature>
<dbReference type="AlphaFoldDB" id="A0A1H8F6E6"/>
<evidence type="ECO:0000256" key="7">
    <source>
        <dbReference type="ARBA" id="ARBA00022741"/>
    </source>
</evidence>
<dbReference type="InterPro" id="IPR008268">
    <property type="entry name" value="Peptidase_S16_AS"/>
</dbReference>
<keyword evidence="8 14" id="KW-0378">Hydrolase</keyword>
<dbReference type="PROSITE" id="PS51786">
    <property type="entry name" value="LON_PROTEOLYTIC"/>
    <property type="match status" value="1"/>
</dbReference>
<evidence type="ECO:0000256" key="10">
    <source>
        <dbReference type="ARBA" id="ARBA00022840"/>
    </source>
</evidence>
<dbReference type="CDD" id="cd00009">
    <property type="entry name" value="AAA"/>
    <property type="match status" value="1"/>
</dbReference>
<dbReference type="SMART" id="SM00382">
    <property type="entry name" value="AAA"/>
    <property type="match status" value="1"/>
</dbReference>
<dbReference type="EC" id="3.4.21.-" evidence="15"/>
<dbReference type="Pfam" id="PF20436">
    <property type="entry name" value="LonB_AAA-LID"/>
    <property type="match status" value="1"/>
</dbReference>
<evidence type="ECO:0000256" key="13">
    <source>
        <dbReference type="ARBA" id="ARBA00026070"/>
    </source>
</evidence>
<evidence type="ECO:0000259" key="17">
    <source>
        <dbReference type="PROSITE" id="PS50045"/>
    </source>
</evidence>
<dbReference type="Pfam" id="PF05362">
    <property type="entry name" value="Lon_C"/>
    <property type="match status" value="1"/>
</dbReference>
<comment type="subcellular location">
    <subcellularLocation>
        <location evidence="1 15">Cell membrane</location>
        <topology evidence="1 15">Multi-pass membrane protein</topology>
    </subcellularLocation>
</comment>
<dbReference type="RefSeq" id="WP_092657510.1">
    <property type="nucleotide sequence ID" value="NZ_FOCX01000002.1"/>
</dbReference>
<dbReference type="InterPro" id="IPR027417">
    <property type="entry name" value="P-loop_NTPase"/>
</dbReference>
<dbReference type="GO" id="GO:0005524">
    <property type="term" value="F:ATP binding"/>
    <property type="evidence" value="ECO:0007669"/>
    <property type="project" value="UniProtKB-UniRule"/>
</dbReference>
<dbReference type="GO" id="GO:0006355">
    <property type="term" value="P:regulation of DNA-templated transcription"/>
    <property type="evidence" value="ECO:0007669"/>
    <property type="project" value="InterPro"/>
</dbReference>
<evidence type="ECO:0000256" key="6">
    <source>
        <dbReference type="ARBA" id="ARBA00022692"/>
    </source>
</evidence>
<evidence type="ECO:0000256" key="12">
    <source>
        <dbReference type="ARBA" id="ARBA00023136"/>
    </source>
</evidence>
<evidence type="ECO:0000256" key="9">
    <source>
        <dbReference type="ARBA" id="ARBA00022825"/>
    </source>
</evidence>
<feature type="domain" description="Lon proteolytic" evidence="18">
    <location>
        <begin position="493"/>
        <end position="671"/>
    </location>
</feature>
<keyword evidence="10 15" id="KW-0067">ATP-binding</keyword>
<keyword evidence="9 14" id="KW-0720">Serine protease</keyword>
<dbReference type="GO" id="GO:0006508">
    <property type="term" value="P:proteolysis"/>
    <property type="evidence" value="ECO:0007669"/>
    <property type="project" value="UniProtKB-KW"/>
</dbReference>
<feature type="active site" evidence="14">
    <location>
        <position position="578"/>
    </location>
</feature>
<feature type="transmembrane region" description="Helical" evidence="15">
    <location>
        <begin position="193"/>
        <end position="226"/>
    </location>
</feature>
<dbReference type="InterPro" id="IPR003593">
    <property type="entry name" value="AAA+_ATPase"/>
</dbReference>
<dbReference type="Gene3D" id="1.10.8.60">
    <property type="match status" value="1"/>
</dbReference>
<dbReference type="SUPFAM" id="SSF54211">
    <property type="entry name" value="Ribosomal protein S5 domain 2-like"/>
    <property type="match status" value="1"/>
</dbReference>
<evidence type="ECO:0000256" key="8">
    <source>
        <dbReference type="ARBA" id="ARBA00022801"/>
    </source>
</evidence>
<evidence type="ECO:0000256" key="2">
    <source>
        <dbReference type="ARBA" id="ARBA00009579"/>
    </source>
</evidence>
<comment type="caution">
    <text evidence="15">Lacks conserved residue(s) required for the propagation of feature annotation.</text>
</comment>
<dbReference type="InterPro" id="IPR046843">
    <property type="entry name" value="LonB_AAA-LID"/>
</dbReference>
<dbReference type="GO" id="GO:0005886">
    <property type="term" value="C:plasma membrane"/>
    <property type="evidence" value="ECO:0007669"/>
    <property type="project" value="UniProtKB-SubCell"/>
</dbReference>
<dbReference type="Pfam" id="PF01078">
    <property type="entry name" value="Mg_chelatase"/>
    <property type="match status" value="1"/>
</dbReference>
<feature type="domain" description="Sigma-54 factor interaction" evidence="17">
    <location>
        <begin position="206"/>
        <end position="371"/>
    </location>
</feature>
<dbReference type="SUPFAM" id="SSF52540">
    <property type="entry name" value="P-loop containing nucleoside triphosphate hydrolases"/>
    <property type="match status" value="1"/>
</dbReference>
<dbReference type="OrthoDB" id="64652at2157"/>
<sequence length="705" mass="76671">MSNDTDTDDDPEDGGPDSAEESPDAFDDVVDDIDGVESVRDGDDDESGVPDGNEGTIDDLGSEVEIDAPVDEENAEDDILGGLDIDSTHDIEVPDRLVDQVIGQDHARDVVKKAAKQRRHVMMIGSPGTGKSMLAKAMSQLLPKEELQDVLVYHNPDDGNEPKVRTVPAGKGDQIVDAHKEEARKRNQMRSFLMWIIIAIVIGYSLLIVQQPLLGILAAGVIYLAFRYGSRGNDAMIPNLLVNNAEQNTAPFEDATGAHAGALLGDVRHDPFQSGGMETPSHDRVEPGAIHKANKGVLFVDEINTLDIRSQQKLMTAIQEGKFSITGQSERSSGAMVQTEPVPCDFIMIAAGNLDAMENMHPALRSRIKGYGYEVYMDDTIEDDAEMRRKYARFIAQEVEKDGRLPHFDEEAVEEVILEARRRAGRKGHLTLKLRDLGGLVRVAGDIARAEDKEYTEREDVLQAKRRSRSIEQQLADNYIERRKDYELTVNQGDVVGRVNGLAVMGEDSGIVLPVMAEVTPSQGPGEVIATGQLKEMAQEAVQNVSAIIKKFSDEDITEKDVHIQFVQAGEGGVDGDSASITVATAVISALEDVPVEQNIAMTGSLSVRGDVLPVGGVTHKIEAAAKSGLDKVIIPKANEQDVMIEEEYEEMIEIIPVSHISEVLEVALAGEPEKDGLVDRLKNITGKALEQREVGRSSGSPSPQ</sequence>
<comment type="function">
    <text evidence="15">ATP-dependent serine protease that mediates the selective degradation of mutant and abnormal proteins as well as certain short-lived regulatory proteins. Degrades polypeptides processively.</text>
</comment>
<dbReference type="InterPro" id="IPR004663">
    <property type="entry name" value="Lon_arc"/>
</dbReference>
<reference evidence="20" key="1">
    <citation type="submission" date="2016-10" db="EMBL/GenBank/DDBJ databases">
        <authorList>
            <person name="Varghese N."/>
            <person name="Submissions S."/>
        </authorList>
    </citation>
    <scope>NUCLEOTIDE SEQUENCE [LARGE SCALE GENOMIC DNA]</scope>
    <source>
        <strain evidence="20">IBRC-M 10043</strain>
    </source>
</reference>
<name>A0A1H8F6E6_9EURY</name>
<keyword evidence="11 15" id="KW-1133">Transmembrane helix</keyword>
<evidence type="ECO:0000256" key="3">
    <source>
        <dbReference type="ARBA" id="ARBA00022016"/>
    </source>
</evidence>
<evidence type="ECO:0000313" key="19">
    <source>
        <dbReference type="EMBL" id="SEN27235.1"/>
    </source>
</evidence>
<keyword evidence="7 15" id="KW-0547">Nucleotide-binding</keyword>
<comment type="similarity">
    <text evidence="2 15">Belongs to the peptidase S16 family. Archaeal LonB subfamily.</text>
</comment>
<evidence type="ECO:0000256" key="5">
    <source>
        <dbReference type="ARBA" id="ARBA00022670"/>
    </source>
</evidence>
<feature type="compositionally biased region" description="Acidic residues" evidence="16">
    <location>
        <begin position="1"/>
        <end position="35"/>
    </location>
</feature>
<keyword evidence="5 14" id="KW-0645">Protease</keyword>
<evidence type="ECO:0000256" key="16">
    <source>
        <dbReference type="SAM" id="MobiDB-lite"/>
    </source>
</evidence>
<dbReference type="InterPro" id="IPR014721">
    <property type="entry name" value="Ribsml_uS5_D2-typ_fold_subgr"/>
</dbReference>
<dbReference type="Pfam" id="PF00158">
    <property type="entry name" value="Sigma54_activat"/>
    <property type="match status" value="1"/>
</dbReference>
<protein>
    <recommendedName>
        <fullName evidence="3 15">Archaeal Lon protease</fullName>
        <ecNumber evidence="15">3.4.21.-</ecNumber>
    </recommendedName>
    <alternativeName>
        <fullName evidence="15">ATP-dependent protease La homolog</fullName>
    </alternativeName>
</protein>
<dbReference type="NCBIfam" id="TIGR00764">
    <property type="entry name" value="lon_rel"/>
    <property type="match status" value="1"/>
</dbReference>
<dbReference type="GO" id="GO:0004176">
    <property type="term" value="F:ATP-dependent peptidase activity"/>
    <property type="evidence" value="ECO:0007669"/>
    <property type="project" value="UniProtKB-UniRule"/>
</dbReference>
<keyword evidence="6 15" id="KW-0812">Transmembrane</keyword>
<dbReference type="Gene3D" id="3.40.50.300">
    <property type="entry name" value="P-loop containing nucleotide triphosphate hydrolases"/>
    <property type="match status" value="2"/>
</dbReference>
<dbReference type="InterPro" id="IPR020568">
    <property type="entry name" value="Ribosomal_Su5_D2-typ_SF"/>
</dbReference>
<evidence type="ECO:0000256" key="15">
    <source>
        <dbReference type="RuleBase" id="RU369001"/>
    </source>
</evidence>
<accession>A0A1H8F6E6</accession>
<dbReference type="EMBL" id="FOCX01000002">
    <property type="protein sequence ID" value="SEN27235.1"/>
    <property type="molecule type" value="Genomic_DNA"/>
</dbReference>
<evidence type="ECO:0000256" key="1">
    <source>
        <dbReference type="ARBA" id="ARBA00004651"/>
    </source>
</evidence>
<dbReference type="GO" id="GO:0030163">
    <property type="term" value="P:protein catabolic process"/>
    <property type="evidence" value="ECO:0007669"/>
    <property type="project" value="UniProtKB-UniRule"/>
</dbReference>
<keyword evidence="20" id="KW-1185">Reference proteome</keyword>
<dbReference type="Gene3D" id="3.30.230.10">
    <property type="match status" value="1"/>
</dbReference>
<evidence type="ECO:0000256" key="11">
    <source>
        <dbReference type="ARBA" id="ARBA00022989"/>
    </source>
</evidence>
<dbReference type="InterPro" id="IPR002078">
    <property type="entry name" value="Sigma_54_int"/>
</dbReference>
<evidence type="ECO:0000256" key="14">
    <source>
        <dbReference type="PROSITE-ProRule" id="PRU01122"/>
    </source>
</evidence>
<dbReference type="GO" id="GO:0004252">
    <property type="term" value="F:serine-type endopeptidase activity"/>
    <property type="evidence" value="ECO:0007669"/>
    <property type="project" value="UniProtKB-UniRule"/>
</dbReference>
<keyword evidence="12 15" id="KW-0472">Membrane</keyword>
<dbReference type="PROSITE" id="PS50045">
    <property type="entry name" value="SIGMA54_INTERACT_4"/>
    <property type="match status" value="1"/>
</dbReference>
<evidence type="ECO:0000256" key="4">
    <source>
        <dbReference type="ARBA" id="ARBA00022475"/>
    </source>
</evidence>
<feature type="region of interest" description="Disordered" evidence="16">
    <location>
        <begin position="1"/>
        <end position="62"/>
    </location>
</feature>
<comment type="subunit">
    <text evidence="13 15">Homohexamer. Organized in a ring with a central cavity.</text>
</comment>
<gene>
    <name evidence="19" type="ORF">SAMN05216388_1002204</name>
</gene>
<dbReference type="InterPro" id="IPR008269">
    <property type="entry name" value="Lon_proteolytic"/>
</dbReference>